<accession>A0A1U7HFI1</accession>
<dbReference type="AlphaFoldDB" id="A0A1U7HFI1"/>
<feature type="transmembrane region" description="Helical" evidence="8">
    <location>
        <begin position="140"/>
        <end position="160"/>
    </location>
</feature>
<dbReference type="InterPro" id="IPR026392">
    <property type="entry name" value="Exo/Archaeosortase_dom"/>
</dbReference>
<evidence type="ECO:0000256" key="2">
    <source>
        <dbReference type="ARBA" id="ARBA00022475"/>
    </source>
</evidence>
<dbReference type="NCBIfam" id="TIGR04489">
    <property type="entry name" value="exosort_XrtO"/>
    <property type="match status" value="1"/>
</dbReference>
<keyword evidence="6 8" id="KW-1133">Transmembrane helix</keyword>
<dbReference type="RefSeq" id="WP_073599944.1">
    <property type="nucleotide sequence ID" value="NZ_MRCB01000014.1"/>
</dbReference>
<evidence type="ECO:0000256" key="3">
    <source>
        <dbReference type="ARBA" id="ARBA00022670"/>
    </source>
</evidence>
<dbReference type="GO" id="GO:0006508">
    <property type="term" value="P:proteolysis"/>
    <property type="evidence" value="ECO:0007669"/>
    <property type="project" value="UniProtKB-KW"/>
</dbReference>
<dbReference type="GO" id="GO:0008233">
    <property type="term" value="F:peptidase activity"/>
    <property type="evidence" value="ECO:0007669"/>
    <property type="project" value="UniProtKB-KW"/>
</dbReference>
<dbReference type="STRING" id="1921803.NIES593_12735"/>
<keyword evidence="3" id="KW-0645">Protease</keyword>
<dbReference type="OrthoDB" id="438518at2"/>
<feature type="transmembrane region" description="Helical" evidence="8">
    <location>
        <begin position="50"/>
        <end position="67"/>
    </location>
</feature>
<protein>
    <submittedName>
        <fullName evidence="9">Exosortase O</fullName>
    </submittedName>
</protein>
<keyword evidence="4 8" id="KW-0812">Transmembrane</keyword>
<evidence type="ECO:0000256" key="8">
    <source>
        <dbReference type="SAM" id="Phobius"/>
    </source>
</evidence>
<dbReference type="Proteomes" id="UP000186868">
    <property type="component" value="Unassembled WGS sequence"/>
</dbReference>
<keyword evidence="5" id="KW-0378">Hydrolase</keyword>
<feature type="transmembrane region" description="Helical" evidence="8">
    <location>
        <begin position="267"/>
        <end position="290"/>
    </location>
</feature>
<feature type="transmembrane region" description="Helical" evidence="8">
    <location>
        <begin position="88"/>
        <end position="106"/>
    </location>
</feature>
<feature type="transmembrane region" description="Helical" evidence="8">
    <location>
        <begin position="112"/>
        <end position="133"/>
    </location>
</feature>
<dbReference type="GO" id="GO:0005886">
    <property type="term" value="C:plasma membrane"/>
    <property type="evidence" value="ECO:0007669"/>
    <property type="project" value="UniProtKB-SubCell"/>
</dbReference>
<gene>
    <name evidence="9" type="ORF">NIES593_12735</name>
</gene>
<evidence type="ECO:0000313" key="9">
    <source>
        <dbReference type="EMBL" id="OKH22336.1"/>
    </source>
</evidence>
<evidence type="ECO:0000313" key="10">
    <source>
        <dbReference type="Proteomes" id="UP000186868"/>
    </source>
</evidence>
<name>A0A1U7HFI1_9CYAN</name>
<evidence type="ECO:0000256" key="5">
    <source>
        <dbReference type="ARBA" id="ARBA00022801"/>
    </source>
</evidence>
<comment type="subcellular location">
    <subcellularLocation>
        <location evidence="1">Cell membrane</location>
        <topology evidence="1">Multi-pass membrane protein</topology>
    </subcellularLocation>
</comment>
<dbReference type="InterPro" id="IPR019127">
    <property type="entry name" value="Exosortase"/>
</dbReference>
<evidence type="ECO:0000256" key="1">
    <source>
        <dbReference type="ARBA" id="ARBA00004651"/>
    </source>
</evidence>
<dbReference type="EMBL" id="MRCB01000014">
    <property type="protein sequence ID" value="OKH22336.1"/>
    <property type="molecule type" value="Genomic_DNA"/>
</dbReference>
<dbReference type="NCBIfam" id="TIGR04178">
    <property type="entry name" value="exo_archaeo"/>
    <property type="match status" value="1"/>
</dbReference>
<reference evidence="9 10" key="1">
    <citation type="submission" date="2016-11" db="EMBL/GenBank/DDBJ databases">
        <title>Draft Genome Sequences of Nine Cyanobacterial Strains from Diverse Habitats.</title>
        <authorList>
            <person name="Zhu T."/>
            <person name="Hou S."/>
            <person name="Lu X."/>
            <person name="Hess W.R."/>
        </authorList>
    </citation>
    <scope>NUCLEOTIDE SEQUENCE [LARGE SCALE GENOMIC DNA]</scope>
    <source>
        <strain evidence="9 10">NIES-593</strain>
    </source>
</reference>
<keyword evidence="2" id="KW-1003">Cell membrane</keyword>
<feature type="transmembrane region" description="Helical" evidence="8">
    <location>
        <begin position="229"/>
        <end position="255"/>
    </location>
</feature>
<keyword evidence="7 8" id="KW-0472">Membrane</keyword>
<sequence length="504" mass="56288">MTNEESSIGCNASSGRRLWSGIAVSGAIALSWLYLNLPTLQWFTRAVREMSLFNLILLGLAGLFFIVQGIRHRQQLLRWSAVPVLRPLPLALMFGSAIAANAFRWFLDLDRLPAICFILGSYGLLGLFLDSAIWQKRLSIAVAIATLLPFCIKFGTGLGFPVRMLTARAVEFILARANVSALSSQDIIVLENGISQVDLPCSGLRSLWIGTLFLLALTWLEGRRIDIRWLLVGIANLFSLMLANIVRVLALVILVDGLKQPEIANMLHIPLGLMGFLSCCLLAWGLLRFVPKQRSEKRTEEVSRIQRQKNFKSLVPQALVAICVLALTLLPQPPSIAARSLTLADLQLPSSIVTQEISLSPYERDFFQDYPGVEARKLRFEVRGLSGSAILVSSPTWQAHHSPELCLLGSGFQVDKMERRQLASDTLGRWLSLNNGERSAAYWFQSSERTTDEYLARLWGEMNRREPIWVMASVLFDRASRPDDSAVQTLIASLNQAIDRRLEE</sequence>
<feature type="transmembrane region" description="Helical" evidence="8">
    <location>
        <begin position="311"/>
        <end position="330"/>
    </location>
</feature>
<organism evidence="9 10">
    <name type="scientific">Hydrococcus rivularis NIES-593</name>
    <dbReference type="NCBI Taxonomy" id="1921803"/>
    <lineage>
        <taxon>Bacteria</taxon>
        <taxon>Bacillati</taxon>
        <taxon>Cyanobacteriota</taxon>
        <taxon>Cyanophyceae</taxon>
        <taxon>Pleurocapsales</taxon>
        <taxon>Hydrococcaceae</taxon>
        <taxon>Hydrococcus</taxon>
    </lineage>
</organism>
<dbReference type="InterPro" id="IPR030996">
    <property type="entry name" value="Exosort_XrtO"/>
</dbReference>
<evidence type="ECO:0000256" key="7">
    <source>
        <dbReference type="ARBA" id="ARBA00023136"/>
    </source>
</evidence>
<proteinExistence type="predicted"/>
<evidence type="ECO:0000256" key="4">
    <source>
        <dbReference type="ARBA" id="ARBA00022692"/>
    </source>
</evidence>
<comment type="caution">
    <text evidence="9">The sequence shown here is derived from an EMBL/GenBank/DDBJ whole genome shotgun (WGS) entry which is preliminary data.</text>
</comment>
<feature type="transmembrane region" description="Helical" evidence="8">
    <location>
        <begin position="18"/>
        <end position="35"/>
    </location>
</feature>
<keyword evidence="10" id="KW-1185">Reference proteome</keyword>
<evidence type="ECO:0000256" key="6">
    <source>
        <dbReference type="ARBA" id="ARBA00022989"/>
    </source>
</evidence>
<dbReference type="Pfam" id="PF09721">
    <property type="entry name" value="Exosortase_EpsH"/>
    <property type="match status" value="1"/>
</dbReference>